<evidence type="ECO:0000313" key="3">
    <source>
        <dbReference type="Proteomes" id="UP001562354"/>
    </source>
</evidence>
<reference evidence="2 3" key="1">
    <citation type="submission" date="2024-07" db="EMBL/GenBank/DDBJ databases">
        <title>Draft sequence of the Neodothiora populina.</title>
        <authorList>
            <person name="Drown D.D."/>
            <person name="Schuette U.S."/>
            <person name="Buechlein A.B."/>
            <person name="Rusch D.R."/>
            <person name="Winton L.W."/>
            <person name="Adams G.A."/>
        </authorList>
    </citation>
    <scope>NUCLEOTIDE SEQUENCE [LARGE SCALE GENOMIC DNA]</scope>
    <source>
        <strain evidence="2 3">CPC 39397</strain>
    </source>
</reference>
<dbReference type="GeneID" id="95979812"/>
<evidence type="ECO:0000256" key="1">
    <source>
        <dbReference type="SAM" id="MobiDB-lite"/>
    </source>
</evidence>
<sequence>MASEETPFIHSRDTTLVGSPTVIPPRASPTPSNMSHPFIHADELETNSEAFLSFYLDAEPDPSQLREPYKPLLEYLKHCSLVRHFKRRMRDIVLMVVEIGKYLFPSTYLLNQDIKKKVMVYAEEIHFRLEQVVEYLKRRMLELRETVRHLPSPISVDRAELESTTLRWTEIMDSIHKPTGREASVFRELSGIYSTHVYHPFLQLHRTDPRHNMWELEPQLTPIALLIRENAWLSERVDDVSRGIREEYEATMVEQPHSDQGTETSLPDEVEKSKLSKQHHSPSKSEPVVIAEKPLISPLLPRTRENTF</sequence>
<comment type="caution">
    <text evidence="2">The sequence shown here is derived from an EMBL/GenBank/DDBJ whole genome shotgun (WGS) entry which is preliminary data.</text>
</comment>
<protein>
    <submittedName>
        <fullName evidence="2">Uncharacterized protein</fullName>
    </submittedName>
</protein>
<keyword evidence="3" id="KW-1185">Reference proteome</keyword>
<organism evidence="2 3">
    <name type="scientific">Neodothiora populina</name>
    <dbReference type="NCBI Taxonomy" id="2781224"/>
    <lineage>
        <taxon>Eukaryota</taxon>
        <taxon>Fungi</taxon>
        <taxon>Dikarya</taxon>
        <taxon>Ascomycota</taxon>
        <taxon>Pezizomycotina</taxon>
        <taxon>Dothideomycetes</taxon>
        <taxon>Dothideomycetidae</taxon>
        <taxon>Dothideales</taxon>
        <taxon>Dothioraceae</taxon>
        <taxon>Neodothiora</taxon>
    </lineage>
</organism>
<feature type="region of interest" description="Disordered" evidence="1">
    <location>
        <begin position="250"/>
        <end position="308"/>
    </location>
</feature>
<proteinExistence type="predicted"/>
<gene>
    <name evidence="2" type="ORF">AAFC00_006113</name>
</gene>
<name>A0ABR3P441_9PEZI</name>
<dbReference type="RefSeq" id="XP_069197223.1">
    <property type="nucleotide sequence ID" value="XM_069346012.1"/>
</dbReference>
<dbReference type="EMBL" id="JBFMKM010000014">
    <property type="protein sequence ID" value="KAL1297541.1"/>
    <property type="molecule type" value="Genomic_DNA"/>
</dbReference>
<dbReference type="Proteomes" id="UP001562354">
    <property type="component" value="Unassembled WGS sequence"/>
</dbReference>
<evidence type="ECO:0000313" key="2">
    <source>
        <dbReference type="EMBL" id="KAL1297541.1"/>
    </source>
</evidence>
<accession>A0ABR3P441</accession>